<feature type="transmembrane region" description="Helical" evidence="7">
    <location>
        <begin position="243"/>
        <end position="265"/>
    </location>
</feature>
<evidence type="ECO:0000256" key="4">
    <source>
        <dbReference type="ARBA" id="ARBA00022989"/>
    </source>
</evidence>
<accession>A0ABW2Q493</accession>
<gene>
    <name evidence="8" type="ORF">ACFQQL_04290</name>
</gene>
<dbReference type="CDD" id="cd06579">
    <property type="entry name" value="TM_PBP1_transp_AraH_like"/>
    <property type="match status" value="1"/>
</dbReference>
<dbReference type="Pfam" id="PF02653">
    <property type="entry name" value="BPD_transp_2"/>
    <property type="match status" value="1"/>
</dbReference>
<dbReference type="Proteomes" id="UP001596455">
    <property type="component" value="Unassembled WGS sequence"/>
</dbReference>
<keyword evidence="4 7" id="KW-1133">Transmembrane helix</keyword>
<dbReference type="InterPro" id="IPR001851">
    <property type="entry name" value="ABC_transp_permease"/>
</dbReference>
<keyword evidence="5 7" id="KW-0472">Membrane</keyword>
<dbReference type="RefSeq" id="WP_382391594.1">
    <property type="nucleotide sequence ID" value="NZ_JBHTCQ010000001.1"/>
</dbReference>
<evidence type="ECO:0000256" key="5">
    <source>
        <dbReference type="ARBA" id="ARBA00023136"/>
    </source>
</evidence>
<organism evidence="8 9">
    <name type="scientific">Georgenia alba</name>
    <dbReference type="NCBI Taxonomy" id="2233858"/>
    <lineage>
        <taxon>Bacteria</taxon>
        <taxon>Bacillati</taxon>
        <taxon>Actinomycetota</taxon>
        <taxon>Actinomycetes</taxon>
        <taxon>Micrococcales</taxon>
        <taxon>Bogoriellaceae</taxon>
        <taxon>Georgenia</taxon>
    </lineage>
</organism>
<evidence type="ECO:0000313" key="9">
    <source>
        <dbReference type="Proteomes" id="UP001596455"/>
    </source>
</evidence>
<feature type="transmembrane region" description="Helical" evidence="7">
    <location>
        <begin position="191"/>
        <end position="212"/>
    </location>
</feature>
<comment type="subcellular location">
    <subcellularLocation>
        <location evidence="1">Cell membrane</location>
        <topology evidence="1">Multi-pass membrane protein</topology>
    </subcellularLocation>
</comment>
<feature type="transmembrane region" description="Helical" evidence="7">
    <location>
        <begin position="298"/>
        <end position="317"/>
    </location>
</feature>
<feature type="transmembrane region" description="Helical" evidence="7">
    <location>
        <begin position="66"/>
        <end position="90"/>
    </location>
</feature>
<feature type="transmembrane region" description="Helical" evidence="7">
    <location>
        <begin position="97"/>
        <end position="119"/>
    </location>
</feature>
<protein>
    <submittedName>
        <fullName evidence="8">ABC transporter permease</fullName>
    </submittedName>
</protein>
<feature type="transmembrane region" description="Helical" evidence="7">
    <location>
        <begin position="43"/>
        <end position="60"/>
    </location>
</feature>
<feature type="transmembrane region" description="Helical" evidence="7">
    <location>
        <begin position="125"/>
        <end position="144"/>
    </location>
</feature>
<evidence type="ECO:0000256" key="1">
    <source>
        <dbReference type="ARBA" id="ARBA00004651"/>
    </source>
</evidence>
<reference evidence="9" key="1">
    <citation type="journal article" date="2019" name="Int. J. Syst. Evol. Microbiol.">
        <title>The Global Catalogue of Microorganisms (GCM) 10K type strain sequencing project: providing services to taxonomists for standard genome sequencing and annotation.</title>
        <authorList>
            <consortium name="The Broad Institute Genomics Platform"/>
            <consortium name="The Broad Institute Genome Sequencing Center for Infectious Disease"/>
            <person name="Wu L."/>
            <person name="Ma J."/>
        </authorList>
    </citation>
    <scope>NUCLEOTIDE SEQUENCE [LARGE SCALE GENOMIC DNA]</scope>
    <source>
        <strain evidence="9">JCM 1490</strain>
    </source>
</reference>
<evidence type="ECO:0000256" key="7">
    <source>
        <dbReference type="SAM" id="Phobius"/>
    </source>
</evidence>
<proteinExistence type="predicted"/>
<feature type="region of interest" description="Disordered" evidence="6">
    <location>
        <begin position="1"/>
        <end position="32"/>
    </location>
</feature>
<dbReference type="PANTHER" id="PTHR32196:SF72">
    <property type="entry name" value="RIBOSE IMPORT PERMEASE PROTEIN RBSC"/>
    <property type="match status" value="1"/>
</dbReference>
<evidence type="ECO:0000256" key="3">
    <source>
        <dbReference type="ARBA" id="ARBA00022692"/>
    </source>
</evidence>
<feature type="transmembrane region" description="Helical" evidence="7">
    <location>
        <begin position="271"/>
        <end position="291"/>
    </location>
</feature>
<keyword evidence="3 7" id="KW-0812">Transmembrane</keyword>
<name>A0ABW2Q493_9MICO</name>
<dbReference type="EMBL" id="JBHTCQ010000001">
    <property type="protein sequence ID" value="MFC7404319.1"/>
    <property type="molecule type" value="Genomic_DNA"/>
</dbReference>
<comment type="caution">
    <text evidence="8">The sequence shown here is derived from an EMBL/GenBank/DDBJ whole genome shotgun (WGS) entry which is preliminary data.</text>
</comment>
<evidence type="ECO:0000256" key="2">
    <source>
        <dbReference type="ARBA" id="ARBA00022475"/>
    </source>
</evidence>
<keyword evidence="2" id="KW-1003">Cell membrane</keyword>
<feature type="transmembrane region" description="Helical" evidence="7">
    <location>
        <begin position="323"/>
        <end position="341"/>
    </location>
</feature>
<evidence type="ECO:0000256" key="6">
    <source>
        <dbReference type="SAM" id="MobiDB-lite"/>
    </source>
</evidence>
<dbReference type="PANTHER" id="PTHR32196">
    <property type="entry name" value="ABC TRANSPORTER PERMEASE PROTEIN YPHD-RELATED-RELATED"/>
    <property type="match status" value="1"/>
</dbReference>
<keyword evidence="9" id="KW-1185">Reference proteome</keyword>
<feature type="transmembrane region" description="Helical" evidence="7">
    <location>
        <begin position="151"/>
        <end position="171"/>
    </location>
</feature>
<sequence length="347" mass="35506">MTETTQTGPGGDATAPPPSADRPSAKGRAGGANGTLRRWMQQGLAFGTLIVLLGFFSIASDNFFTWSNIVGIMLATAVIGILAVGTTFVITTGGIDLSVGTGMTLSAVMTGIVAVNWGLPLTVGVIAGVLTGALMGLVNGLNVAFLKLPPFIATLAMMMVAQGLSLVISNVRPIYFSGIPAFNQIALGVTIPGVPNAVLIMFVLAVVAHLLLSKTLFGRYTVAIGSNEEATRLSGVNTRAWKVLVYTVAGSFTGIAGVVVASRLASAQPQIGVGYELQAIAAVIIGGTSLLGGRGTIVGTLIGALIMGVVINGLRIMSIQTEWQNVVLGVVIAIAVFADSLRNRRGG</sequence>
<evidence type="ECO:0000313" key="8">
    <source>
        <dbReference type="EMBL" id="MFC7404319.1"/>
    </source>
</evidence>